<dbReference type="GO" id="GO:0005507">
    <property type="term" value="F:copper ion binding"/>
    <property type="evidence" value="ECO:0007669"/>
    <property type="project" value="InterPro"/>
</dbReference>
<dbReference type="InterPro" id="IPR045087">
    <property type="entry name" value="Cu-oxidase_fam"/>
</dbReference>
<dbReference type="Pfam" id="PF07732">
    <property type="entry name" value="Cu-oxidase_3"/>
    <property type="match status" value="1"/>
</dbReference>
<dbReference type="CDD" id="cd13857">
    <property type="entry name" value="CuRO_1_Diphenol_Ox"/>
    <property type="match status" value="1"/>
</dbReference>
<dbReference type="InterPro" id="IPR002355">
    <property type="entry name" value="Cu_oxidase_Cu_BS"/>
</dbReference>
<keyword evidence="5" id="KW-0186">Copper</keyword>
<sequence>MQPSAESEPFLARPETPSSHPLDDELEFEDSLKPSHASSSSAIPQTLHRKRLLLAIAGAVLLTIALAVGLVGMGVHMEIMPTSSSKAATTTTSSTSEFGGEKDASPAPSATVTAVTSLLPVATGVVFYHEHVPESPKIRSSDEYIIDPSWDYGAQPVVREYFWTIKDAELNPDGVFRPMILINNQFPGPMVEVNEGDNIVVHIDNQAVNATSMHFHGLFQNGTNAMDGTVGVTQCPIAPGSSYTYNFTVSGQSGTYWYHAHYSGQASDGLFGPLVIHAANERTELQQIAYSSDRIVMVHDHYQNTTSELLMDYLQPGRENEEPVPDSPLINGRSTRSCSEFPGSRCDDSLLGPAEFHLAKGEKHRLRIINTGAFATFQLEIDEHPFHVTEVDGTDVIPREFHRLEIMPAQRYSLVIDASVPTGDSFWMRTRFVTHCFRFKNKRMRQDTQGIVRYVDHNSNTSTTNGLEEPSSTEWPESIEIICKDMNSTLLHPVLHPALPQRDGYFHLKAAVHIGDYNLARAFLNETTWQGNHSYPSLHRLLDAPAAQRVLPDDSATSGVNEWLFDVKKEYVFQTRGVQTLDIAINNFDDGSHPFHLHGHRFWVLATSQKGYPPKTAAELDAFLQRQNALDNPVMRDTVTVEGYRWAVIRVTLDNPGLWAFHCHNLWHAEAGMLMQFMVMPERLLERHGVGAEERDLCMRPGIEKGARPSDMIWHVSPYENNDTR</sequence>
<dbReference type="OrthoDB" id="10255118at2759"/>
<evidence type="ECO:0008006" key="14">
    <source>
        <dbReference type="Google" id="ProtNLM"/>
    </source>
</evidence>
<evidence type="ECO:0000256" key="3">
    <source>
        <dbReference type="ARBA" id="ARBA00022729"/>
    </source>
</evidence>
<keyword evidence="4" id="KW-0560">Oxidoreductase</keyword>
<dbReference type="Gene3D" id="2.60.40.420">
    <property type="entry name" value="Cupredoxins - blue copper proteins"/>
    <property type="match status" value="3"/>
</dbReference>
<evidence type="ECO:0000259" key="11">
    <source>
        <dbReference type="Pfam" id="PF07732"/>
    </source>
</evidence>
<proteinExistence type="inferred from homology"/>
<dbReference type="AlphaFoldDB" id="A0A0F4Z656"/>
<evidence type="ECO:0000256" key="4">
    <source>
        <dbReference type="ARBA" id="ARBA00023002"/>
    </source>
</evidence>
<evidence type="ECO:0000256" key="6">
    <source>
        <dbReference type="ARBA" id="ARBA00023180"/>
    </source>
</evidence>
<evidence type="ECO:0000259" key="9">
    <source>
        <dbReference type="Pfam" id="PF00394"/>
    </source>
</evidence>
<evidence type="ECO:0000256" key="2">
    <source>
        <dbReference type="ARBA" id="ARBA00022723"/>
    </source>
</evidence>
<feature type="region of interest" description="Disordered" evidence="7">
    <location>
        <begin position="1"/>
        <end position="41"/>
    </location>
</feature>
<name>A0A0F4Z656_9PEZI</name>
<dbReference type="CDD" id="cd13910">
    <property type="entry name" value="CuRO_3_MCO_like_4"/>
    <property type="match status" value="1"/>
</dbReference>
<dbReference type="GO" id="GO:0016491">
    <property type="term" value="F:oxidoreductase activity"/>
    <property type="evidence" value="ECO:0007669"/>
    <property type="project" value="UniProtKB-KW"/>
</dbReference>
<keyword evidence="8" id="KW-0812">Transmembrane</keyword>
<keyword evidence="8" id="KW-1133">Transmembrane helix</keyword>
<accession>A0A0F4Z656</accession>
<dbReference type="InterPro" id="IPR001117">
    <property type="entry name" value="Cu-oxidase_2nd"/>
</dbReference>
<dbReference type="SUPFAM" id="SSF49503">
    <property type="entry name" value="Cupredoxins"/>
    <property type="match status" value="3"/>
</dbReference>
<dbReference type="InterPro" id="IPR011706">
    <property type="entry name" value="Cu-oxidase_C"/>
</dbReference>
<dbReference type="Pfam" id="PF00394">
    <property type="entry name" value="Cu-oxidase"/>
    <property type="match status" value="1"/>
</dbReference>
<dbReference type="InterPro" id="IPR011707">
    <property type="entry name" value="Cu-oxidase-like_N"/>
</dbReference>
<dbReference type="Pfam" id="PF07731">
    <property type="entry name" value="Cu-oxidase_2"/>
    <property type="match status" value="1"/>
</dbReference>
<keyword evidence="8" id="KW-0472">Membrane</keyword>
<keyword evidence="6" id="KW-0325">Glycoprotein</keyword>
<evidence type="ECO:0000256" key="8">
    <source>
        <dbReference type="SAM" id="Phobius"/>
    </source>
</evidence>
<feature type="domain" description="Plastocyanin-like" evidence="9">
    <location>
        <begin position="294"/>
        <end position="443"/>
    </location>
</feature>
<feature type="compositionally biased region" description="Low complexity" evidence="7">
    <location>
        <begin position="83"/>
        <end position="96"/>
    </location>
</feature>
<dbReference type="PROSITE" id="PS00079">
    <property type="entry name" value="MULTICOPPER_OXIDASE1"/>
    <property type="match status" value="1"/>
</dbReference>
<comment type="caution">
    <text evidence="12">The sequence shown here is derived from an EMBL/GenBank/DDBJ whole genome shotgun (WGS) entry which is preliminary data.</text>
</comment>
<dbReference type="PROSITE" id="PS00080">
    <property type="entry name" value="MULTICOPPER_OXIDASE2"/>
    <property type="match status" value="1"/>
</dbReference>
<keyword evidence="3" id="KW-0732">Signal</keyword>
<organism evidence="12 13">
    <name type="scientific">Thielaviopsis punctulata</name>
    <dbReference type="NCBI Taxonomy" id="72032"/>
    <lineage>
        <taxon>Eukaryota</taxon>
        <taxon>Fungi</taxon>
        <taxon>Dikarya</taxon>
        <taxon>Ascomycota</taxon>
        <taxon>Pezizomycotina</taxon>
        <taxon>Sordariomycetes</taxon>
        <taxon>Hypocreomycetidae</taxon>
        <taxon>Microascales</taxon>
        <taxon>Ceratocystidaceae</taxon>
        <taxon>Thielaviopsis</taxon>
    </lineage>
</organism>
<feature type="transmembrane region" description="Helical" evidence="8">
    <location>
        <begin position="52"/>
        <end position="75"/>
    </location>
</feature>
<feature type="domain" description="Plastocyanin-like" evidence="10">
    <location>
        <begin position="564"/>
        <end position="682"/>
    </location>
</feature>
<feature type="region of interest" description="Disordered" evidence="7">
    <location>
        <begin position="83"/>
        <end position="107"/>
    </location>
</feature>
<keyword evidence="13" id="KW-1185">Reference proteome</keyword>
<evidence type="ECO:0000256" key="5">
    <source>
        <dbReference type="ARBA" id="ARBA00023008"/>
    </source>
</evidence>
<keyword evidence="2" id="KW-0479">Metal-binding</keyword>
<evidence type="ECO:0000256" key="1">
    <source>
        <dbReference type="ARBA" id="ARBA00010609"/>
    </source>
</evidence>
<dbReference type="EMBL" id="LAEV01002315">
    <property type="protein sequence ID" value="KKA25987.1"/>
    <property type="molecule type" value="Genomic_DNA"/>
</dbReference>
<evidence type="ECO:0000259" key="10">
    <source>
        <dbReference type="Pfam" id="PF07731"/>
    </source>
</evidence>
<evidence type="ECO:0000313" key="13">
    <source>
        <dbReference type="Proteomes" id="UP000033483"/>
    </source>
</evidence>
<dbReference type="InterPro" id="IPR033138">
    <property type="entry name" value="Cu_oxidase_CS"/>
</dbReference>
<gene>
    <name evidence="12" type="ORF">TD95_002169</name>
</gene>
<evidence type="ECO:0000256" key="7">
    <source>
        <dbReference type="SAM" id="MobiDB-lite"/>
    </source>
</evidence>
<dbReference type="PANTHER" id="PTHR11709">
    <property type="entry name" value="MULTI-COPPER OXIDASE"/>
    <property type="match status" value="1"/>
</dbReference>
<comment type="similarity">
    <text evidence="1">Belongs to the multicopper oxidase family.</text>
</comment>
<dbReference type="Proteomes" id="UP000033483">
    <property type="component" value="Unassembled WGS sequence"/>
</dbReference>
<dbReference type="InterPro" id="IPR008972">
    <property type="entry name" value="Cupredoxin"/>
</dbReference>
<protein>
    <recommendedName>
        <fullName evidence="14">Multicopper oxidase</fullName>
    </recommendedName>
</protein>
<feature type="domain" description="Plastocyanin-like" evidence="11">
    <location>
        <begin position="165"/>
        <end position="279"/>
    </location>
</feature>
<evidence type="ECO:0000313" key="12">
    <source>
        <dbReference type="EMBL" id="KKA25987.1"/>
    </source>
</evidence>
<reference evidence="12 13" key="1">
    <citation type="submission" date="2015-03" db="EMBL/GenBank/DDBJ databases">
        <authorList>
            <person name="Radwan O."/>
            <person name="Al-Naeli F.A."/>
            <person name="Rendon G.A."/>
            <person name="Fields C."/>
        </authorList>
    </citation>
    <scope>NUCLEOTIDE SEQUENCE [LARGE SCALE GENOMIC DNA]</scope>
    <source>
        <strain evidence="12">CR-DP1</strain>
    </source>
</reference>
<dbReference type="PANTHER" id="PTHR11709:SF414">
    <property type="entry name" value="ADR239WP"/>
    <property type="match status" value="1"/>
</dbReference>